<reference evidence="4 5" key="1">
    <citation type="submission" date="2018-05" db="EMBL/GenBank/DDBJ databases">
        <title>Genome sequencing, assembly and analysis of the novel insecticidal bacterium, Chromobacterium phragmitis.</title>
        <authorList>
            <person name="Sparks M.E."/>
            <person name="Blackburn M.B."/>
            <person name="Gundersen-Rindal D.E."/>
        </authorList>
    </citation>
    <scope>NUCLEOTIDE SEQUENCE [LARGE SCALE GENOMIC DNA]</scope>
    <source>
        <strain evidence="4">IIBBL 274-1</strain>
    </source>
</reference>
<feature type="domain" description="N-acetyltransferase" evidence="3">
    <location>
        <begin position="2"/>
        <end position="159"/>
    </location>
</feature>
<dbReference type="CDD" id="cd04301">
    <property type="entry name" value="NAT_SF"/>
    <property type="match status" value="1"/>
</dbReference>
<dbReference type="KEGG" id="chrb:DK843_19305"/>
<dbReference type="InterPro" id="IPR016181">
    <property type="entry name" value="Acyl_CoA_acyltransferase"/>
</dbReference>
<protein>
    <submittedName>
        <fullName evidence="4">GNAT family N-acetyltransferase</fullName>
    </submittedName>
</protein>
<proteinExistence type="predicted"/>
<dbReference type="AlphaFoldDB" id="A0A344ULV6"/>
<dbReference type="Proteomes" id="UP000252038">
    <property type="component" value="Chromosome"/>
</dbReference>
<evidence type="ECO:0000256" key="2">
    <source>
        <dbReference type="ARBA" id="ARBA00023315"/>
    </source>
</evidence>
<keyword evidence="1 4" id="KW-0808">Transferase</keyword>
<evidence type="ECO:0000313" key="5">
    <source>
        <dbReference type="Proteomes" id="UP000252038"/>
    </source>
</evidence>
<dbReference type="PANTHER" id="PTHR10545">
    <property type="entry name" value="DIAMINE N-ACETYLTRANSFERASE"/>
    <property type="match status" value="1"/>
</dbReference>
<dbReference type="RefSeq" id="WP_114074082.1">
    <property type="nucleotide sequence ID" value="NZ_CP029554.1"/>
</dbReference>
<sequence>MISTRLATPDDAAVLAELFYRIDLHYFGPARASREASARYAAANLFQPHCGVRVMLAERNREAVGLATFALLYPAPDYGGQVFMKDLFTLPEARGCGAGKALLQALARHALVHGCTRLDWTAERGNAEAVAFYHRQGASIVEDKIYYRIDGAALTRFAAGDLCQAIGSRPSADGKKDT</sequence>
<dbReference type="PANTHER" id="PTHR10545:SF29">
    <property type="entry name" value="GH14572P-RELATED"/>
    <property type="match status" value="1"/>
</dbReference>
<dbReference type="PROSITE" id="PS51186">
    <property type="entry name" value="GNAT"/>
    <property type="match status" value="1"/>
</dbReference>
<gene>
    <name evidence="4" type="ORF">DK843_19305</name>
</gene>
<dbReference type="SUPFAM" id="SSF55729">
    <property type="entry name" value="Acyl-CoA N-acyltransferases (Nat)"/>
    <property type="match status" value="1"/>
</dbReference>
<accession>A0A344ULV6</accession>
<keyword evidence="2" id="KW-0012">Acyltransferase</keyword>
<dbReference type="InterPro" id="IPR000182">
    <property type="entry name" value="GNAT_dom"/>
</dbReference>
<dbReference type="EMBL" id="CP029554">
    <property type="protein sequence ID" value="AXE36254.1"/>
    <property type="molecule type" value="Genomic_DNA"/>
</dbReference>
<evidence type="ECO:0000256" key="1">
    <source>
        <dbReference type="ARBA" id="ARBA00022679"/>
    </source>
</evidence>
<dbReference type="InterPro" id="IPR051016">
    <property type="entry name" value="Diverse_Substrate_AcTransf"/>
</dbReference>
<evidence type="ECO:0000313" key="4">
    <source>
        <dbReference type="EMBL" id="AXE36254.1"/>
    </source>
</evidence>
<name>A0A344ULV6_9NEIS</name>
<evidence type="ECO:0000259" key="3">
    <source>
        <dbReference type="PROSITE" id="PS51186"/>
    </source>
</evidence>
<dbReference type="GO" id="GO:0008080">
    <property type="term" value="F:N-acetyltransferase activity"/>
    <property type="evidence" value="ECO:0007669"/>
    <property type="project" value="UniProtKB-ARBA"/>
</dbReference>
<dbReference type="Gene3D" id="3.40.630.30">
    <property type="match status" value="1"/>
</dbReference>
<dbReference type="Pfam" id="PF00583">
    <property type="entry name" value="Acetyltransf_1"/>
    <property type="match status" value="1"/>
</dbReference>
<organism evidence="4 5">
    <name type="scientific">Chromobacterium phragmitis</name>
    <dbReference type="NCBI Taxonomy" id="2202141"/>
    <lineage>
        <taxon>Bacteria</taxon>
        <taxon>Pseudomonadati</taxon>
        <taxon>Pseudomonadota</taxon>
        <taxon>Betaproteobacteria</taxon>
        <taxon>Neisseriales</taxon>
        <taxon>Chromobacteriaceae</taxon>
        <taxon>Chromobacterium</taxon>
    </lineage>
</organism>